<evidence type="ECO:0000313" key="1">
    <source>
        <dbReference type="EMBL" id="GAE15010.1"/>
    </source>
</evidence>
<evidence type="ECO:0000313" key="2">
    <source>
        <dbReference type="Proteomes" id="UP000018861"/>
    </source>
</evidence>
<gene>
    <name evidence="1" type="ORF">JCM6292_1231</name>
</gene>
<dbReference type="EMBL" id="BAIQ01000010">
    <property type="protein sequence ID" value="GAE15010.1"/>
    <property type="molecule type" value="Genomic_DNA"/>
</dbReference>
<protein>
    <submittedName>
        <fullName evidence="1">Uncharacterized protein</fullName>
    </submittedName>
</protein>
<proteinExistence type="predicted"/>
<comment type="caution">
    <text evidence="1">The sequence shown here is derived from an EMBL/GenBank/DDBJ whole genome shotgun (WGS) entry which is preliminary data.</text>
</comment>
<organism evidence="1 2">
    <name type="scientific">Bacteroides pyogenes JCM 6292</name>
    <dbReference type="NCBI Taxonomy" id="1235809"/>
    <lineage>
        <taxon>Bacteria</taxon>
        <taxon>Pseudomonadati</taxon>
        <taxon>Bacteroidota</taxon>
        <taxon>Bacteroidia</taxon>
        <taxon>Bacteroidales</taxon>
        <taxon>Bacteroidaceae</taxon>
        <taxon>Bacteroides</taxon>
    </lineage>
</organism>
<name>W4P5L5_9BACE</name>
<reference evidence="1 2" key="1">
    <citation type="journal article" date="2014" name="Genome Announc.">
        <title>Draft Genome Sequences of Three Strains of Bacteroides pyogenes Isolated from a Cat and Swine.</title>
        <authorList>
            <person name="Sakamoto M."/>
            <person name="Oshima K."/>
            <person name="Suda W."/>
            <person name="Kitamura K."/>
            <person name="Iida T."/>
            <person name="Hattori M."/>
            <person name="Ohkuma M."/>
        </authorList>
    </citation>
    <scope>NUCLEOTIDE SEQUENCE [LARGE SCALE GENOMIC DNA]</scope>
    <source>
        <strain evidence="1 2">JCM 6292</strain>
    </source>
</reference>
<accession>W4P5L5</accession>
<sequence length="145" mass="16393">MGEDNGIPFFPMADFLQKSRYAPVLVGKRFAVGRPHVYIIAVPPLKIRVVDFVEKLHLPVSEVDFHGAWFADGIGETAIFGKSRASGERTGVRAVESDGGDTGFHRRRFFLKRGAQRYVGLSVTHSFRHIYRSMSDEIDIHKLYL</sequence>
<dbReference type="Proteomes" id="UP000018861">
    <property type="component" value="Unassembled WGS sequence"/>
</dbReference>
<dbReference type="AlphaFoldDB" id="W4P5L5"/>